<gene>
    <name evidence="2" type="ORF">PDENDC454_26313</name>
</gene>
<evidence type="ECO:0000313" key="3">
    <source>
        <dbReference type="Proteomes" id="UP000003900"/>
    </source>
</evidence>
<dbReference type="STRING" id="1131935.PDENDC454_26313"/>
<dbReference type="PROSITE" id="PS51186">
    <property type="entry name" value="GNAT"/>
    <property type="match status" value="1"/>
</dbReference>
<dbReference type="RefSeq" id="WP_006679731.1">
    <property type="nucleotide sequence ID" value="NZ_AHKH01000170.1"/>
</dbReference>
<keyword evidence="2" id="KW-0808">Transferase</keyword>
<dbReference type="Proteomes" id="UP000003900">
    <property type="component" value="Unassembled WGS sequence"/>
</dbReference>
<feature type="domain" description="N-acetyltransferase" evidence="1">
    <location>
        <begin position="1"/>
        <end position="102"/>
    </location>
</feature>
<evidence type="ECO:0000259" key="1">
    <source>
        <dbReference type="PROSITE" id="PS51186"/>
    </source>
</evidence>
<dbReference type="GO" id="GO:0016747">
    <property type="term" value="F:acyltransferase activity, transferring groups other than amino-acyl groups"/>
    <property type="evidence" value="ECO:0007669"/>
    <property type="project" value="InterPro"/>
</dbReference>
<dbReference type="OrthoDB" id="9788755at2"/>
<dbReference type="PATRIC" id="fig|1131935.3.peg.5444"/>
<evidence type="ECO:0000313" key="2">
    <source>
        <dbReference type="EMBL" id="EHQ59249.1"/>
    </source>
</evidence>
<dbReference type="InterPro" id="IPR000182">
    <property type="entry name" value="GNAT_dom"/>
</dbReference>
<proteinExistence type="predicted"/>
<dbReference type="InterPro" id="IPR016181">
    <property type="entry name" value="Acyl_CoA_acyltransferase"/>
</dbReference>
<accession>H3SNV6</accession>
<dbReference type="EMBL" id="AHKH01000170">
    <property type="protein sequence ID" value="EHQ59249.1"/>
    <property type="molecule type" value="Genomic_DNA"/>
</dbReference>
<name>H3SNV6_9BACL</name>
<comment type="caution">
    <text evidence="2">The sequence shown here is derived from an EMBL/GenBank/DDBJ whole genome shotgun (WGS) entry which is preliminary data.</text>
</comment>
<dbReference type="SUPFAM" id="SSF55729">
    <property type="entry name" value="Acyl-CoA N-acyltransferases (Nat)"/>
    <property type="match status" value="1"/>
</dbReference>
<dbReference type="CDD" id="cd04301">
    <property type="entry name" value="NAT_SF"/>
    <property type="match status" value="1"/>
</dbReference>
<keyword evidence="3" id="KW-1185">Reference proteome</keyword>
<sequence>MDIKKAKVKIVNIRAATERVHILGFASLYLPDNFIHNFFVHPDFLKRGVGHLLLDASIVQMNTPVRLKCLSENHNVMKFYEKNGWKKVVEEERLREKYWVMA</sequence>
<organism evidence="2 3">
    <name type="scientific">Paenibacillus dendritiformis C454</name>
    <dbReference type="NCBI Taxonomy" id="1131935"/>
    <lineage>
        <taxon>Bacteria</taxon>
        <taxon>Bacillati</taxon>
        <taxon>Bacillota</taxon>
        <taxon>Bacilli</taxon>
        <taxon>Bacillales</taxon>
        <taxon>Paenibacillaceae</taxon>
        <taxon>Paenibacillus</taxon>
    </lineage>
</organism>
<reference evidence="2 3" key="1">
    <citation type="journal article" date="2012" name="J. Bacteriol.">
        <title>Genome Sequence of the Pattern-Forming Social Bacterium Paenibacillus dendritiformis C454 Chiral Morphotype.</title>
        <authorList>
            <person name="Sirota-Madi A."/>
            <person name="Olender T."/>
            <person name="Helman Y."/>
            <person name="Brainis I."/>
            <person name="Finkelshtein A."/>
            <person name="Roth D."/>
            <person name="Hagai E."/>
            <person name="Leshkowitz D."/>
            <person name="Brodsky L."/>
            <person name="Galatenko V."/>
            <person name="Nikolaev V."/>
            <person name="Gutnick D.L."/>
            <person name="Lancet D."/>
            <person name="Ben-Jacob E."/>
        </authorList>
    </citation>
    <scope>NUCLEOTIDE SEQUENCE [LARGE SCALE GENOMIC DNA]</scope>
    <source>
        <strain evidence="2 3">C454</strain>
    </source>
</reference>
<protein>
    <submittedName>
        <fullName evidence="2">Acetyltransferase</fullName>
    </submittedName>
</protein>
<dbReference type="AlphaFoldDB" id="H3SNV6"/>
<dbReference type="Gene3D" id="3.40.630.30">
    <property type="match status" value="1"/>
</dbReference>
<dbReference type="Pfam" id="PF00583">
    <property type="entry name" value="Acetyltransf_1"/>
    <property type="match status" value="1"/>
</dbReference>